<keyword evidence="3" id="KW-0285">Flavoprotein</keyword>
<dbReference type="PANTHER" id="PTHR43098">
    <property type="entry name" value="L-ORNITHINE N(5)-MONOOXYGENASE-RELATED"/>
    <property type="match status" value="1"/>
</dbReference>
<name>A0AAQ3M292_9PEZI</name>
<evidence type="ECO:0000256" key="6">
    <source>
        <dbReference type="ARBA" id="ARBA00023002"/>
    </source>
</evidence>
<dbReference type="AlphaFoldDB" id="A0AAQ3M292"/>
<keyword evidence="6" id="KW-0560">Oxidoreductase</keyword>
<dbReference type="InterPro" id="IPR036188">
    <property type="entry name" value="FAD/NAD-bd_sf"/>
</dbReference>
<keyword evidence="4" id="KW-0274">FAD</keyword>
<proteinExistence type="inferred from homology"/>
<dbReference type="GO" id="GO:0004499">
    <property type="term" value="F:N,N-dimethylaniline monooxygenase activity"/>
    <property type="evidence" value="ECO:0007669"/>
    <property type="project" value="InterPro"/>
</dbReference>
<organism evidence="8 9">
    <name type="scientific">Acrodontium crateriforme</name>
    <dbReference type="NCBI Taxonomy" id="150365"/>
    <lineage>
        <taxon>Eukaryota</taxon>
        <taxon>Fungi</taxon>
        <taxon>Dikarya</taxon>
        <taxon>Ascomycota</taxon>
        <taxon>Pezizomycotina</taxon>
        <taxon>Dothideomycetes</taxon>
        <taxon>Dothideomycetidae</taxon>
        <taxon>Mycosphaerellales</taxon>
        <taxon>Teratosphaeriaceae</taxon>
        <taxon>Acrodontium</taxon>
    </lineage>
</organism>
<evidence type="ECO:0000256" key="3">
    <source>
        <dbReference type="ARBA" id="ARBA00022630"/>
    </source>
</evidence>
<reference evidence="8 9" key="1">
    <citation type="submission" date="2023-11" db="EMBL/GenBank/DDBJ databases">
        <title>An acidophilic fungus is an integral part of prey digestion in a carnivorous sundew plant.</title>
        <authorList>
            <person name="Tsai I.J."/>
        </authorList>
    </citation>
    <scope>NUCLEOTIDE SEQUENCE [LARGE SCALE GENOMIC DNA]</scope>
    <source>
        <strain evidence="8">169a</strain>
    </source>
</reference>
<keyword evidence="9" id="KW-1185">Reference proteome</keyword>
<comment type="cofactor">
    <cofactor evidence="1">
        <name>FAD</name>
        <dbReference type="ChEBI" id="CHEBI:57692"/>
    </cofactor>
</comment>
<comment type="similarity">
    <text evidence="2">Belongs to the FAD-binding monooxygenase family.</text>
</comment>
<keyword evidence="7" id="KW-0503">Monooxygenase</keyword>
<evidence type="ECO:0008006" key="10">
    <source>
        <dbReference type="Google" id="ProtNLM"/>
    </source>
</evidence>
<gene>
    <name evidence="8" type="ORF">R9X50_00155600</name>
</gene>
<sequence>MAMTNGHSSPIKLDALIVGAGFGGCYLLNILRKEGLSTKVVEAGTTLGGVWSWNRYPGARVDVEVPYYGFSDPAIWGTYLWPERFPSDTELRRYFQHVDKVWGLSKDIELNTKVVEANFVNQSWEVTTSSGQVYCCKYFLACTGTSFKQYIPEWKGRDKFKGIMHHSSLWPEEPVDLTGKRIAIIGAGSTGVQVLQEAAKVATHVTQFIRTPNYALPMRQREVSEEEIYAYKSQFPHVFKALRNTAAGLPMEKPDRNIMDTPPEERKVIWDELWKRGGFNWSHGGFADVSVNKEANRIQYDYWVTKTRARMTDPRKKDLLAPLEPSYYIGTKRPSLEQDYYECADQPNVEITNSPITEFTENGIRTEEKTTDFDIVVICTGYDAVTGGLRTMGIKGRDGLDLDEKWSKGVSTHLGMMVNGFPNMYIVYGPQAPTSFTNGPPFIELQCEWIRDVITRQERENIVTAEASKEAEAAWRDGVIKMANQTLLVETNSWYMGANVPGKQREFLLYVGGLPAWKNACEDALEDWRGFQVQKAA</sequence>
<evidence type="ECO:0000256" key="4">
    <source>
        <dbReference type="ARBA" id="ARBA00022827"/>
    </source>
</evidence>
<keyword evidence="5" id="KW-0521">NADP</keyword>
<dbReference type="SUPFAM" id="SSF51905">
    <property type="entry name" value="FAD/NAD(P)-binding domain"/>
    <property type="match status" value="2"/>
</dbReference>
<dbReference type="Pfam" id="PF00743">
    <property type="entry name" value="FMO-like"/>
    <property type="match status" value="1"/>
</dbReference>
<dbReference type="PANTHER" id="PTHR43098:SF3">
    <property type="entry name" value="L-ORNITHINE N(5)-MONOOXYGENASE-RELATED"/>
    <property type="match status" value="1"/>
</dbReference>
<dbReference type="InterPro" id="IPR020946">
    <property type="entry name" value="Flavin_mOase-like"/>
</dbReference>
<dbReference type="GO" id="GO:0050660">
    <property type="term" value="F:flavin adenine dinucleotide binding"/>
    <property type="evidence" value="ECO:0007669"/>
    <property type="project" value="InterPro"/>
</dbReference>
<dbReference type="GO" id="GO:0050661">
    <property type="term" value="F:NADP binding"/>
    <property type="evidence" value="ECO:0007669"/>
    <property type="project" value="InterPro"/>
</dbReference>
<evidence type="ECO:0000313" key="9">
    <source>
        <dbReference type="Proteomes" id="UP001303373"/>
    </source>
</evidence>
<dbReference type="EMBL" id="CP138581">
    <property type="protein sequence ID" value="WPG98762.1"/>
    <property type="molecule type" value="Genomic_DNA"/>
</dbReference>
<accession>A0AAQ3M292</accession>
<evidence type="ECO:0000256" key="2">
    <source>
        <dbReference type="ARBA" id="ARBA00010139"/>
    </source>
</evidence>
<protein>
    <recommendedName>
        <fullName evidence="10">FAD/NAD(P)-binding domain-containing protein</fullName>
    </recommendedName>
</protein>
<evidence type="ECO:0000313" key="8">
    <source>
        <dbReference type="EMBL" id="WPG98762.1"/>
    </source>
</evidence>
<evidence type="ECO:0000256" key="1">
    <source>
        <dbReference type="ARBA" id="ARBA00001974"/>
    </source>
</evidence>
<dbReference type="InterPro" id="IPR050775">
    <property type="entry name" value="FAD-binding_Monooxygenases"/>
</dbReference>
<evidence type="ECO:0000256" key="7">
    <source>
        <dbReference type="ARBA" id="ARBA00023033"/>
    </source>
</evidence>
<dbReference type="Gene3D" id="3.50.50.60">
    <property type="entry name" value="FAD/NAD(P)-binding domain"/>
    <property type="match status" value="2"/>
</dbReference>
<dbReference type="Proteomes" id="UP001303373">
    <property type="component" value="Chromosome 2"/>
</dbReference>
<evidence type="ECO:0000256" key="5">
    <source>
        <dbReference type="ARBA" id="ARBA00022857"/>
    </source>
</evidence>